<evidence type="ECO:0000313" key="6">
    <source>
        <dbReference type="Proteomes" id="UP000680750"/>
    </source>
</evidence>
<dbReference type="EMBL" id="AP023354">
    <property type="protein sequence ID" value="BCJ31297.1"/>
    <property type="molecule type" value="Genomic_DNA"/>
</dbReference>
<dbReference type="Gene3D" id="1.10.1660.10">
    <property type="match status" value="1"/>
</dbReference>
<dbReference type="GO" id="GO:0003700">
    <property type="term" value="F:DNA-binding transcription factor activity"/>
    <property type="evidence" value="ECO:0007669"/>
    <property type="project" value="InterPro"/>
</dbReference>
<dbReference type="PANTHER" id="PTHR30204">
    <property type="entry name" value="REDOX-CYCLING DRUG-SENSING TRANSCRIPTIONAL ACTIVATOR SOXR"/>
    <property type="match status" value="1"/>
</dbReference>
<keyword evidence="1" id="KW-0805">Transcription regulation</keyword>
<dbReference type="PANTHER" id="PTHR30204:SF94">
    <property type="entry name" value="HEAVY METAL-DEPENDENT TRANSCRIPTIONAL REGULATOR HI_0293-RELATED"/>
    <property type="match status" value="1"/>
</dbReference>
<keyword evidence="2" id="KW-0238">DNA-binding</keyword>
<evidence type="ECO:0000259" key="4">
    <source>
        <dbReference type="PROSITE" id="PS50937"/>
    </source>
</evidence>
<dbReference type="GO" id="GO:0003677">
    <property type="term" value="F:DNA binding"/>
    <property type="evidence" value="ECO:0007669"/>
    <property type="project" value="UniProtKB-KW"/>
</dbReference>
<dbReference type="CDD" id="cd01282">
    <property type="entry name" value="HTH_MerR-like_sg3"/>
    <property type="match status" value="1"/>
</dbReference>
<keyword evidence="3" id="KW-0804">Transcription</keyword>
<dbReference type="SMART" id="SM00422">
    <property type="entry name" value="HTH_MERR"/>
    <property type="match status" value="1"/>
</dbReference>
<dbReference type="SUPFAM" id="SSF46955">
    <property type="entry name" value="Putative DNA-binding domain"/>
    <property type="match status" value="1"/>
</dbReference>
<protein>
    <submittedName>
        <fullName evidence="5">MerR family transcriptional regulator</fullName>
    </submittedName>
</protein>
<name>A0A810L7T0_9ACTN</name>
<evidence type="ECO:0000313" key="5">
    <source>
        <dbReference type="EMBL" id="BCJ31297.1"/>
    </source>
</evidence>
<evidence type="ECO:0000256" key="2">
    <source>
        <dbReference type="ARBA" id="ARBA00023125"/>
    </source>
</evidence>
<dbReference type="AlphaFoldDB" id="A0A810L7T0"/>
<reference evidence="5" key="1">
    <citation type="submission" date="2020-08" db="EMBL/GenBank/DDBJ databases">
        <title>Whole genome shotgun sequence of Actinocatenispora sera NBRC 101916.</title>
        <authorList>
            <person name="Komaki H."/>
            <person name="Tamura T."/>
        </authorList>
    </citation>
    <scope>NUCLEOTIDE SEQUENCE</scope>
    <source>
        <strain evidence="5">NBRC 101916</strain>
    </source>
</reference>
<dbReference type="PRINTS" id="PR00040">
    <property type="entry name" value="HTHMERR"/>
</dbReference>
<dbReference type="InterPro" id="IPR000551">
    <property type="entry name" value="MerR-type_HTH_dom"/>
</dbReference>
<sequence length="143" mass="15702">MRIGELAERCGTSTRMLRYYEQQGLLADRRDSLGYRRYHESDARLVQEILALQRIGFTLAEAKPFVECLRSGHDSGDACPASLEVYQHKLAALDTGIARLTAARDQVRSQLAAALARRTGALAEPCCEFTAADPAASTREGQS</sequence>
<dbReference type="InterPro" id="IPR047057">
    <property type="entry name" value="MerR_fam"/>
</dbReference>
<accession>A0A810L7T0</accession>
<proteinExistence type="predicted"/>
<dbReference type="OrthoDB" id="3824912at2"/>
<dbReference type="KEGG" id="aser:Asera_54050"/>
<gene>
    <name evidence="5" type="ORF">Asera_54050</name>
</gene>
<dbReference type="InterPro" id="IPR009061">
    <property type="entry name" value="DNA-bd_dom_put_sf"/>
</dbReference>
<dbReference type="Pfam" id="PF13411">
    <property type="entry name" value="MerR_1"/>
    <property type="match status" value="1"/>
</dbReference>
<dbReference type="Proteomes" id="UP000680750">
    <property type="component" value="Chromosome"/>
</dbReference>
<evidence type="ECO:0000256" key="3">
    <source>
        <dbReference type="ARBA" id="ARBA00023163"/>
    </source>
</evidence>
<evidence type="ECO:0000256" key="1">
    <source>
        <dbReference type="ARBA" id="ARBA00023015"/>
    </source>
</evidence>
<feature type="domain" description="HTH merR-type" evidence="4">
    <location>
        <begin position="1"/>
        <end position="68"/>
    </location>
</feature>
<organism evidence="5 6">
    <name type="scientific">Actinocatenispora sera</name>
    <dbReference type="NCBI Taxonomy" id="390989"/>
    <lineage>
        <taxon>Bacteria</taxon>
        <taxon>Bacillati</taxon>
        <taxon>Actinomycetota</taxon>
        <taxon>Actinomycetes</taxon>
        <taxon>Micromonosporales</taxon>
        <taxon>Micromonosporaceae</taxon>
        <taxon>Actinocatenispora</taxon>
    </lineage>
</organism>
<dbReference type="PROSITE" id="PS50937">
    <property type="entry name" value="HTH_MERR_2"/>
    <property type="match status" value="1"/>
</dbReference>
<keyword evidence="6" id="KW-1185">Reference proteome</keyword>
<dbReference type="RefSeq" id="WP_051801545.1">
    <property type="nucleotide sequence ID" value="NZ_AP023354.1"/>
</dbReference>